<protein>
    <submittedName>
        <fullName evidence="1">Uncharacterized protein</fullName>
    </submittedName>
</protein>
<evidence type="ECO:0000313" key="1">
    <source>
        <dbReference type="EMBL" id="CDX24947.1"/>
    </source>
</evidence>
<gene>
    <name evidence="1" type="ORF">MPL3356_490025</name>
</gene>
<organism evidence="1 2">
    <name type="scientific">Mesorhizobium plurifarium</name>
    <dbReference type="NCBI Taxonomy" id="69974"/>
    <lineage>
        <taxon>Bacteria</taxon>
        <taxon>Pseudomonadati</taxon>
        <taxon>Pseudomonadota</taxon>
        <taxon>Alphaproteobacteria</taxon>
        <taxon>Hyphomicrobiales</taxon>
        <taxon>Phyllobacteriaceae</taxon>
        <taxon>Mesorhizobium</taxon>
    </lineage>
</organism>
<dbReference type="AlphaFoldDB" id="A0A090E5R7"/>
<dbReference type="Proteomes" id="UP000045285">
    <property type="component" value="Unassembled WGS sequence"/>
</dbReference>
<name>A0A090E5R7_MESPL</name>
<proteinExistence type="predicted"/>
<evidence type="ECO:0000313" key="2">
    <source>
        <dbReference type="Proteomes" id="UP000045285"/>
    </source>
</evidence>
<sequence>MRCSPSLDRPGPELPGCLAQRAEAADEPFMSDIGGLLPIGAVGSDCVVQLDDLTPTGLGLNASFAIRGIRGPGCRSIPMK</sequence>
<reference evidence="2" key="1">
    <citation type="submission" date="2014-08" db="EMBL/GenBank/DDBJ databases">
        <authorList>
            <person name="Moulin L."/>
        </authorList>
    </citation>
    <scope>NUCLEOTIDE SEQUENCE [LARGE SCALE GENOMIC DNA]</scope>
</reference>
<accession>A0A090E5R7</accession>
<keyword evidence="2" id="KW-1185">Reference proteome</keyword>
<dbReference type="EMBL" id="CCMZ01000044">
    <property type="protein sequence ID" value="CDX24947.1"/>
    <property type="molecule type" value="Genomic_DNA"/>
</dbReference>